<evidence type="ECO:0000313" key="2">
    <source>
        <dbReference type="EMBL" id="EMA51068.1"/>
    </source>
</evidence>
<comment type="caution">
    <text evidence="2">The sequence shown here is derived from an EMBL/GenBank/DDBJ whole genome shotgun (WGS) entry which is preliminary data.</text>
</comment>
<proteinExistence type="predicted"/>
<organism evidence="2 3">
    <name type="scientific">Halococcus salifodinae DSM 8989</name>
    <dbReference type="NCBI Taxonomy" id="1227456"/>
    <lineage>
        <taxon>Archaea</taxon>
        <taxon>Methanobacteriati</taxon>
        <taxon>Methanobacteriota</taxon>
        <taxon>Stenosarchaea group</taxon>
        <taxon>Halobacteria</taxon>
        <taxon>Halobacteriales</taxon>
        <taxon>Halococcaceae</taxon>
        <taxon>Halococcus</taxon>
    </lineage>
</organism>
<dbReference type="AlphaFoldDB" id="M0N0K3"/>
<feature type="transmembrane region" description="Helical" evidence="1">
    <location>
        <begin position="15"/>
        <end position="33"/>
    </location>
</feature>
<dbReference type="RefSeq" id="WP_005043984.1">
    <property type="nucleotide sequence ID" value="NZ_AOME01000069.1"/>
</dbReference>
<feature type="transmembrane region" description="Helical" evidence="1">
    <location>
        <begin position="348"/>
        <end position="371"/>
    </location>
</feature>
<gene>
    <name evidence="2" type="ORF">C450_13075</name>
</gene>
<accession>M0N0K3</accession>
<keyword evidence="1" id="KW-0472">Membrane</keyword>
<dbReference type="Pfam" id="PF09997">
    <property type="entry name" value="DUF2238"/>
    <property type="match status" value="1"/>
</dbReference>
<dbReference type="PATRIC" id="fig|1227456.3.peg.2645"/>
<feature type="transmembrane region" description="Helical" evidence="1">
    <location>
        <begin position="99"/>
        <end position="116"/>
    </location>
</feature>
<feature type="transmembrane region" description="Helical" evidence="1">
    <location>
        <begin position="177"/>
        <end position="196"/>
    </location>
</feature>
<feature type="transmembrane region" description="Helical" evidence="1">
    <location>
        <begin position="393"/>
        <end position="416"/>
    </location>
</feature>
<keyword evidence="1" id="KW-0812">Transmembrane</keyword>
<dbReference type="STRING" id="1227456.C450_13075"/>
<dbReference type="OrthoDB" id="313603at2157"/>
<protein>
    <submittedName>
        <fullName evidence="2">Uncharacterized protein</fullName>
    </submittedName>
</protein>
<dbReference type="EMBL" id="AOME01000069">
    <property type="protein sequence ID" value="EMA51068.1"/>
    <property type="molecule type" value="Genomic_DNA"/>
</dbReference>
<sequence length="438" mass="46740">MRIAGIEITDRHQRIASRAMQGAIALILIVGLATRNASVVVNAALALAATFLPALLARDYRISLDAGLTLWITTALFLHTIGMLGLYDDVWWWDHVTHTLSATIVAAVGYVTARAIDVHRDDIYLPPRFLALYILIFTLAFGVFWEVLEFAARIGSVALGVEPVLVQYGLDDSLLDLVFDSVGAVLVAAFGTGVVSDVVDTLAARLESARTAARERRSPQFTTGPNVGSRLFDELVDGGPASARRSWLVVAAIGVVAVERVFAGDLLWAGFAVTLVGLALAPALARRSPQVMLPWGLLVIAGLPLAGRVFAQGPLSNAFVTALSVAAIALIVVAELDAFTPVEMTPTFAVVFVVMTTMAAAGVWAVGRWLADLWLGTELLLVPGESASAIETAMLWGFVYATVAGIVAGVLFEFGFRRRERTDDRRSAGRRTAPDGDS</sequence>
<feature type="transmembrane region" description="Helical" evidence="1">
    <location>
        <begin position="128"/>
        <end position="145"/>
    </location>
</feature>
<keyword evidence="3" id="KW-1185">Reference proteome</keyword>
<dbReference type="Proteomes" id="UP000011625">
    <property type="component" value="Unassembled WGS sequence"/>
</dbReference>
<evidence type="ECO:0000256" key="1">
    <source>
        <dbReference type="SAM" id="Phobius"/>
    </source>
</evidence>
<reference evidence="2 3" key="1">
    <citation type="journal article" date="2014" name="PLoS Genet.">
        <title>Phylogenetically driven sequencing of extremely halophilic archaea reveals strategies for static and dynamic osmo-response.</title>
        <authorList>
            <person name="Becker E.A."/>
            <person name="Seitzer P.M."/>
            <person name="Tritt A."/>
            <person name="Larsen D."/>
            <person name="Krusor M."/>
            <person name="Yao A.I."/>
            <person name="Wu D."/>
            <person name="Madern D."/>
            <person name="Eisen J.A."/>
            <person name="Darling A.E."/>
            <person name="Facciotti M.T."/>
        </authorList>
    </citation>
    <scope>NUCLEOTIDE SEQUENCE [LARGE SCALE GENOMIC DNA]</scope>
    <source>
        <strain evidence="2 3">DSM 8989</strain>
    </source>
</reference>
<keyword evidence="1" id="KW-1133">Transmembrane helix</keyword>
<evidence type="ECO:0000313" key="3">
    <source>
        <dbReference type="Proteomes" id="UP000011625"/>
    </source>
</evidence>
<feature type="transmembrane region" description="Helical" evidence="1">
    <location>
        <begin position="39"/>
        <end position="56"/>
    </location>
</feature>
<feature type="transmembrane region" description="Helical" evidence="1">
    <location>
        <begin position="68"/>
        <end position="87"/>
    </location>
</feature>
<dbReference type="InterPro" id="IPR014509">
    <property type="entry name" value="YjdF-like"/>
</dbReference>
<feature type="transmembrane region" description="Helical" evidence="1">
    <location>
        <begin position="292"/>
        <end position="311"/>
    </location>
</feature>
<name>M0N0K3_9EURY</name>
<feature type="transmembrane region" description="Helical" evidence="1">
    <location>
        <begin position="266"/>
        <end position="285"/>
    </location>
</feature>
<feature type="transmembrane region" description="Helical" evidence="1">
    <location>
        <begin position="317"/>
        <end position="336"/>
    </location>
</feature>